<dbReference type="EMBL" id="MNCJ02000319">
    <property type="protein sequence ID" value="KAF5811902.1"/>
    <property type="molecule type" value="Genomic_DNA"/>
</dbReference>
<proteinExistence type="predicted"/>
<sequence>MYMPTNAVELKVQVSEKVHQVLHIAGRFIKLYCSMRLKDKGVYTVLTKYIARLISLNKERGLRSISHQHTVQARPIEFQLYNLSHDP</sequence>
<name>A0A9K3JB20_HELAN</name>
<protein>
    <submittedName>
        <fullName evidence="1">Uncharacterized protein</fullName>
    </submittedName>
</protein>
<dbReference type="Proteomes" id="UP000215914">
    <property type="component" value="Unassembled WGS sequence"/>
</dbReference>
<comment type="caution">
    <text evidence="1">The sequence shown here is derived from an EMBL/GenBank/DDBJ whole genome shotgun (WGS) entry which is preliminary data.</text>
</comment>
<reference evidence="1" key="2">
    <citation type="submission" date="2020-06" db="EMBL/GenBank/DDBJ databases">
        <title>Helianthus annuus Genome sequencing and assembly Release 2.</title>
        <authorList>
            <person name="Gouzy J."/>
            <person name="Langlade N."/>
            <person name="Munos S."/>
        </authorList>
    </citation>
    <scope>NUCLEOTIDE SEQUENCE</scope>
    <source>
        <tissue evidence="1">Leaves</tissue>
    </source>
</reference>
<keyword evidence="2" id="KW-1185">Reference proteome</keyword>
<dbReference type="AlphaFoldDB" id="A0A9K3JB20"/>
<accession>A0A9K3JB20</accession>
<organism evidence="1 2">
    <name type="scientific">Helianthus annuus</name>
    <name type="common">Common sunflower</name>
    <dbReference type="NCBI Taxonomy" id="4232"/>
    <lineage>
        <taxon>Eukaryota</taxon>
        <taxon>Viridiplantae</taxon>
        <taxon>Streptophyta</taxon>
        <taxon>Embryophyta</taxon>
        <taxon>Tracheophyta</taxon>
        <taxon>Spermatophyta</taxon>
        <taxon>Magnoliopsida</taxon>
        <taxon>eudicotyledons</taxon>
        <taxon>Gunneridae</taxon>
        <taxon>Pentapetalae</taxon>
        <taxon>asterids</taxon>
        <taxon>campanulids</taxon>
        <taxon>Asterales</taxon>
        <taxon>Asteraceae</taxon>
        <taxon>Asteroideae</taxon>
        <taxon>Heliantheae alliance</taxon>
        <taxon>Heliantheae</taxon>
        <taxon>Helianthus</taxon>
    </lineage>
</organism>
<dbReference type="Gramene" id="mRNA:HanXRQr2_Chr04g0186701">
    <property type="protein sequence ID" value="CDS:HanXRQr2_Chr04g0186701.1"/>
    <property type="gene ID" value="HanXRQr2_Chr04g0186701"/>
</dbReference>
<evidence type="ECO:0000313" key="1">
    <source>
        <dbReference type="EMBL" id="KAF5811902.1"/>
    </source>
</evidence>
<gene>
    <name evidence="1" type="ORF">HanXRQr2_Chr04g0186701</name>
</gene>
<reference evidence="1" key="1">
    <citation type="journal article" date="2017" name="Nature">
        <title>The sunflower genome provides insights into oil metabolism, flowering and Asterid evolution.</title>
        <authorList>
            <person name="Badouin H."/>
            <person name="Gouzy J."/>
            <person name="Grassa C.J."/>
            <person name="Murat F."/>
            <person name="Staton S.E."/>
            <person name="Cottret L."/>
            <person name="Lelandais-Briere C."/>
            <person name="Owens G.L."/>
            <person name="Carrere S."/>
            <person name="Mayjonade B."/>
            <person name="Legrand L."/>
            <person name="Gill N."/>
            <person name="Kane N.C."/>
            <person name="Bowers J.E."/>
            <person name="Hubner S."/>
            <person name="Bellec A."/>
            <person name="Berard A."/>
            <person name="Berges H."/>
            <person name="Blanchet N."/>
            <person name="Boniface M.C."/>
            <person name="Brunel D."/>
            <person name="Catrice O."/>
            <person name="Chaidir N."/>
            <person name="Claudel C."/>
            <person name="Donnadieu C."/>
            <person name="Faraut T."/>
            <person name="Fievet G."/>
            <person name="Helmstetter N."/>
            <person name="King M."/>
            <person name="Knapp S.J."/>
            <person name="Lai Z."/>
            <person name="Le Paslier M.C."/>
            <person name="Lippi Y."/>
            <person name="Lorenzon L."/>
            <person name="Mandel J.R."/>
            <person name="Marage G."/>
            <person name="Marchand G."/>
            <person name="Marquand E."/>
            <person name="Bret-Mestries E."/>
            <person name="Morien E."/>
            <person name="Nambeesan S."/>
            <person name="Nguyen T."/>
            <person name="Pegot-Espagnet P."/>
            <person name="Pouilly N."/>
            <person name="Raftis F."/>
            <person name="Sallet E."/>
            <person name="Schiex T."/>
            <person name="Thomas J."/>
            <person name="Vandecasteele C."/>
            <person name="Vares D."/>
            <person name="Vear F."/>
            <person name="Vautrin S."/>
            <person name="Crespi M."/>
            <person name="Mangin B."/>
            <person name="Burke J.M."/>
            <person name="Salse J."/>
            <person name="Munos S."/>
            <person name="Vincourt P."/>
            <person name="Rieseberg L.H."/>
            <person name="Langlade N.B."/>
        </authorList>
    </citation>
    <scope>NUCLEOTIDE SEQUENCE</scope>
    <source>
        <tissue evidence="1">Leaves</tissue>
    </source>
</reference>
<evidence type="ECO:0000313" key="2">
    <source>
        <dbReference type="Proteomes" id="UP000215914"/>
    </source>
</evidence>